<dbReference type="AlphaFoldDB" id="Q5JL48"/>
<feature type="compositionally biased region" description="Basic and acidic residues" evidence="1">
    <location>
        <begin position="26"/>
        <end position="51"/>
    </location>
</feature>
<accession>Q5JL48</accession>
<proteinExistence type="predicted"/>
<gene>
    <name evidence="2" type="primary">B1060H01.35</name>
</gene>
<sequence length="179" mass="17489">MKLDGEGAAGVEFGLTNPTAATARCGEGRAGHGRERRDRAGQRGEVGEEREAGFENRIPAIWGAGAGGRERGVGAGDAAHARTWATWPGGGGGVGAAAAVAGAAAAVAGAAAGADGGRLGKDPTGGELPGVTRRLWSGGGGRCRGVVSLSLCMVAVEGADEKSPHLVVILGIDSLVSGI</sequence>
<dbReference type="EMBL" id="AP003560">
    <property type="protein sequence ID" value="BAD87808.1"/>
    <property type="molecule type" value="Genomic_DNA"/>
</dbReference>
<name>Q5JL48_ORYSJ</name>
<evidence type="ECO:0000313" key="2">
    <source>
        <dbReference type="EMBL" id="BAD87808.1"/>
    </source>
</evidence>
<evidence type="ECO:0000256" key="1">
    <source>
        <dbReference type="SAM" id="MobiDB-lite"/>
    </source>
</evidence>
<protein>
    <submittedName>
        <fullName evidence="2">Plant disease resistance polyprotein-like</fullName>
    </submittedName>
</protein>
<feature type="region of interest" description="Disordered" evidence="1">
    <location>
        <begin position="21"/>
        <end position="51"/>
    </location>
</feature>
<dbReference type="Proteomes" id="UP000817658">
    <property type="component" value="Chromosome 1"/>
</dbReference>
<organism evidence="2">
    <name type="scientific">Oryza sativa subsp. japonica</name>
    <name type="common">Rice</name>
    <dbReference type="NCBI Taxonomy" id="39947"/>
    <lineage>
        <taxon>Eukaryota</taxon>
        <taxon>Viridiplantae</taxon>
        <taxon>Streptophyta</taxon>
        <taxon>Embryophyta</taxon>
        <taxon>Tracheophyta</taxon>
        <taxon>Spermatophyta</taxon>
        <taxon>Magnoliopsida</taxon>
        <taxon>Liliopsida</taxon>
        <taxon>Poales</taxon>
        <taxon>Poaceae</taxon>
        <taxon>BOP clade</taxon>
        <taxon>Oryzoideae</taxon>
        <taxon>Oryzeae</taxon>
        <taxon>Oryzinae</taxon>
        <taxon>Oryza</taxon>
        <taxon>Oryza sativa</taxon>
    </lineage>
</organism>
<reference evidence="2" key="1">
    <citation type="journal article" date="2002" name="Nature">
        <title>The genome sequence and structure of rice chromosome 1.</title>
        <authorList>
            <person name="Sasaki T."/>
            <person name="Matsumoto T."/>
            <person name="Yamamoto K."/>
            <person name="Sakata K."/>
            <person name="Baba T."/>
            <person name="Katayose Y."/>
            <person name="Wu J."/>
            <person name="Niimura Y."/>
            <person name="Cheng Z."/>
            <person name="Nagamura Y."/>
            <person name="Antonio B.A."/>
            <person name="Kanamori H."/>
            <person name="Hosokawa S."/>
            <person name="Masukawa M."/>
            <person name="Arikawa K."/>
            <person name="Chiden Y."/>
            <person name="Hayashi M."/>
            <person name="Okamoto M."/>
            <person name="Ando T."/>
            <person name="Aoki H."/>
            <person name="Arita K."/>
            <person name="Hamada M."/>
            <person name="Harada C."/>
            <person name="Hijishita S."/>
            <person name="Honda M."/>
            <person name="Ichikawa Y."/>
            <person name="Idonuma A."/>
            <person name="Iijima M."/>
            <person name="Ikeda M."/>
            <person name="Ikeno M."/>
            <person name="Itoh S."/>
            <person name="Itoh T."/>
            <person name="Itoh Y."/>
            <person name="Itoh Y."/>
            <person name="Iwabuchi A."/>
            <person name="Kamiya K."/>
            <person name="Karasawa W."/>
            <person name="Katagiri S."/>
            <person name="Kikuta A."/>
            <person name="Kobayashi N."/>
            <person name="Kono I."/>
            <person name="Machita K."/>
            <person name="Maehara T."/>
            <person name="Mizuno H."/>
            <person name="Mizubayashi T."/>
            <person name="Mukai Y."/>
            <person name="Nagasaki H."/>
            <person name="Nakashima M."/>
            <person name="Nakama Y."/>
            <person name="Nakamichi Y."/>
            <person name="Nakamura M."/>
            <person name="Namiki N."/>
            <person name="Negishi M."/>
            <person name="Ohta I."/>
            <person name="Ono N."/>
            <person name="Saji S."/>
            <person name="Sakai K."/>
            <person name="Shibata M."/>
            <person name="Shimokawa T."/>
            <person name="Shomura A."/>
            <person name="Song J."/>
            <person name="Takazaki Y."/>
            <person name="Terasawa K."/>
            <person name="Tsuji K."/>
            <person name="Waki K."/>
            <person name="Yamagata H."/>
            <person name="Yamane H."/>
            <person name="Yoshiki S."/>
            <person name="Yoshihara R."/>
            <person name="Yukawa K."/>
            <person name="Zhong H."/>
            <person name="Iwama H."/>
            <person name="Endo T."/>
            <person name="Ito H."/>
            <person name="Hahn J.H."/>
            <person name="Kim H.I."/>
            <person name="Eun M.Y."/>
            <person name="Yano M."/>
            <person name="Jiang J."/>
            <person name="Gojobori T."/>
        </authorList>
    </citation>
    <scope>NUCLEOTIDE SEQUENCE [LARGE SCALE GENOMIC DNA]</scope>
</reference>